<dbReference type="AlphaFoldDB" id="A0A1G2PSA2"/>
<comment type="similarity">
    <text evidence="3">Belongs to the bacterial histone-like protein family.</text>
</comment>
<organism evidence="4 5">
    <name type="scientific">Candidatus Terrybacteria bacterium RIFCSPLOWO2_01_FULL_40_23</name>
    <dbReference type="NCBI Taxonomy" id="1802366"/>
    <lineage>
        <taxon>Bacteria</taxon>
        <taxon>Candidatus Terryibacteriota</taxon>
    </lineage>
</organism>
<keyword evidence="2 4" id="KW-0238">DNA-binding</keyword>
<dbReference type="Gene3D" id="4.10.520.10">
    <property type="entry name" value="IHF-like DNA-binding proteins"/>
    <property type="match status" value="1"/>
</dbReference>
<reference evidence="4 5" key="1">
    <citation type="journal article" date="2016" name="Nat. Commun.">
        <title>Thousands of microbial genomes shed light on interconnected biogeochemical processes in an aquifer system.</title>
        <authorList>
            <person name="Anantharaman K."/>
            <person name="Brown C.T."/>
            <person name="Hug L.A."/>
            <person name="Sharon I."/>
            <person name="Castelle C.J."/>
            <person name="Probst A.J."/>
            <person name="Thomas B.C."/>
            <person name="Singh A."/>
            <person name="Wilkins M.J."/>
            <person name="Karaoz U."/>
            <person name="Brodie E.L."/>
            <person name="Williams K.H."/>
            <person name="Hubbard S.S."/>
            <person name="Banfield J.F."/>
        </authorList>
    </citation>
    <scope>NUCLEOTIDE SEQUENCE [LARGE SCALE GENOMIC DNA]</scope>
</reference>
<comment type="caution">
    <text evidence="4">The sequence shown here is derived from an EMBL/GenBank/DDBJ whole genome shotgun (WGS) entry which is preliminary data.</text>
</comment>
<evidence type="ECO:0000313" key="4">
    <source>
        <dbReference type="EMBL" id="OHA51204.1"/>
    </source>
</evidence>
<dbReference type="Proteomes" id="UP000176951">
    <property type="component" value="Unassembled WGS sequence"/>
</dbReference>
<gene>
    <name evidence="4" type="ORF">A3A97_02955</name>
</gene>
<name>A0A1G2PSA2_9BACT</name>
<dbReference type="SMART" id="SM00411">
    <property type="entry name" value="BHL"/>
    <property type="match status" value="1"/>
</dbReference>
<evidence type="ECO:0000256" key="3">
    <source>
        <dbReference type="RuleBase" id="RU003939"/>
    </source>
</evidence>
<dbReference type="InterPro" id="IPR000119">
    <property type="entry name" value="Hist_DNA-bd"/>
</dbReference>
<dbReference type="EMBL" id="MHSW01000025">
    <property type="protein sequence ID" value="OHA51204.1"/>
    <property type="molecule type" value="Genomic_DNA"/>
</dbReference>
<protein>
    <submittedName>
        <fullName evidence="4">DNA-binding protein HU</fullName>
    </submittedName>
</protein>
<dbReference type="CDD" id="cd13831">
    <property type="entry name" value="HU"/>
    <property type="match status" value="1"/>
</dbReference>
<dbReference type="PRINTS" id="PR01727">
    <property type="entry name" value="DNABINDINGHU"/>
</dbReference>
<dbReference type="GO" id="GO:0030261">
    <property type="term" value="P:chromosome condensation"/>
    <property type="evidence" value="ECO:0007669"/>
    <property type="project" value="UniProtKB-KW"/>
</dbReference>
<proteinExistence type="inferred from homology"/>
<sequence>MTKDGLVEAVQKLLGSSRAEAGRVVDTVFDTIAKSLSGGEDVAVSGFGKFRVAHRKARTGRNPKTGAAVEIPATKVPRFSAGKALKDAVR</sequence>
<dbReference type="PANTHER" id="PTHR33175">
    <property type="entry name" value="DNA-BINDING PROTEIN HU"/>
    <property type="match status" value="1"/>
</dbReference>
<dbReference type="SUPFAM" id="SSF47729">
    <property type="entry name" value="IHF-like DNA-binding proteins"/>
    <property type="match status" value="1"/>
</dbReference>
<evidence type="ECO:0000256" key="2">
    <source>
        <dbReference type="ARBA" id="ARBA00023125"/>
    </source>
</evidence>
<evidence type="ECO:0000313" key="5">
    <source>
        <dbReference type="Proteomes" id="UP000176951"/>
    </source>
</evidence>
<dbReference type="PANTHER" id="PTHR33175:SF3">
    <property type="entry name" value="DNA-BINDING PROTEIN HU-BETA"/>
    <property type="match status" value="1"/>
</dbReference>
<keyword evidence="1" id="KW-0226">DNA condensation</keyword>
<accession>A0A1G2PSA2</accession>
<dbReference type="GO" id="GO:0030527">
    <property type="term" value="F:structural constituent of chromatin"/>
    <property type="evidence" value="ECO:0007669"/>
    <property type="project" value="InterPro"/>
</dbReference>
<evidence type="ECO:0000256" key="1">
    <source>
        <dbReference type="ARBA" id="ARBA00023067"/>
    </source>
</evidence>
<dbReference type="InterPro" id="IPR010992">
    <property type="entry name" value="IHF-like_DNA-bd_dom_sf"/>
</dbReference>
<dbReference type="InterPro" id="IPR020816">
    <property type="entry name" value="Histone-like_DNA-bd_CS"/>
</dbReference>
<dbReference type="GO" id="GO:0003677">
    <property type="term" value="F:DNA binding"/>
    <property type="evidence" value="ECO:0007669"/>
    <property type="project" value="UniProtKB-KW"/>
</dbReference>
<dbReference type="Pfam" id="PF00216">
    <property type="entry name" value="Bac_DNA_binding"/>
    <property type="match status" value="1"/>
</dbReference>
<dbReference type="PROSITE" id="PS00045">
    <property type="entry name" value="HISTONE_LIKE"/>
    <property type="match status" value="1"/>
</dbReference>